<keyword evidence="1" id="KW-1133">Transmembrane helix</keyword>
<evidence type="ECO:0000256" key="1">
    <source>
        <dbReference type="SAM" id="Phobius"/>
    </source>
</evidence>
<gene>
    <name evidence="2" type="ORF">CLOSTHATH_02874</name>
</gene>
<dbReference type="HOGENOM" id="CLU_3217244_0_0_9"/>
<comment type="caution">
    <text evidence="2">The sequence shown here is derived from an EMBL/GenBank/DDBJ whole genome shotgun (WGS) entry which is preliminary data.</text>
</comment>
<proteinExistence type="predicted"/>
<evidence type="ECO:0000313" key="2">
    <source>
        <dbReference type="EMBL" id="EFC98903.1"/>
    </source>
</evidence>
<dbReference type="AlphaFoldDB" id="D3AGY8"/>
<organism evidence="2 3">
    <name type="scientific">Hungatella hathewayi DSM 13479</name>
    <dbReference type="NCBI Taxonomy" id="566550"/>
    <lineage>
        <taxon>Bacteria</taxon>
        <taxon>Bacillati</taxon>
        <taxon>Bacillota</taxon>
        <taxon>Clostridia</taxon>
        <taxon>Lachnospirales</taxon>
        <taxon>Lachnospiraceae</taxon>
        <taxon>Hungatella</taxon>
    </lineage>
</organism>
<name>D3AGY8_9FIRM</name>
<feature type="transmembrane region" description="Helical" evidence="1">
    <location>
        <begin position="6"/>
        <end position="23"/>
    </location>
</feature>
<keyword evidence="1" id="KW-0812">Transmembrane</keyword>
<dbReference type="Proteomes" id="UP000004968">
    <property type="component" value="Unassembled WGS sequence"/>
</dbReference>
<evidence type="ECO:0000313" key="3">
    <source>
        <dbReference type="Proteomes" id="UP000004968"/>
    </source>
</evidence>
<dbReference type="EMBL" id="ACIO01000229">
    <property type="protein sequence ID" value="EFC98903.1"/>
    <property type="molecule type" value="Genomic_DNA"/>
</dbReference>
<protein>
    <submittedName>
        <fullName evidence="2">Uncharacterized protein</fullName>
    </submittedName>
</protein>
<reference evidence="2 3" key="1">
    <citation type="submission" date="2010-01" db="EMBL/GenBank/DDBJ databases">
        <authorList>
            <person name="Weinstock G."/>
            <person name="Sodergren E."/>
            <person name="Clifton S."/>
            <person name="Fulton L."/>
            <person name="Fulton B."/>
            <person name="Courtney L."/>
            <person name="Fronick C."/>
            <person name="Harrison M."/>
            <person name="Strong C."/>
            <person name="Farmer C."/>
            <person name="Delahaunty K."/>
            <person name="Markovic C."/>
            <person name="Hall O."/>
            <person name="Minx P."/>
            <person name="Tomlinson C."/>
            <person name="Mitreva M."/>
            <person name="Nelson J."/>
            <person name="Hou S."/>
            <person name="Wollam A."/>
            <person name="Pepin K.H."/>
            <person name="Johnson M."/>
            <person name="Bhonagiri V."/>
            <person name="Nash W.E."/>
            <person name="Warren W."/>
            <person name="Chinwalla A."/>
            <person name="Mardis E.R."/>
            <person name="Wilson R.K."/>
        </authorList>
    </citation>
    <scope>NUCLEOTIDE SEQUENCE [LARGE SCALE GENOMIC DNA]</scope>
    <source>
        <strain evidence="2 3">DSM 13479</strain>
    </source>
</reference>
<sequence>MDSHDNPFLSLFGTLLYFVYNYFCPHHSTKETRNQYSVLMYVKK</sequence>
<keyword evidence="1" id="KW-0472">Membrane</keyword>
<accession>D3AGY8</accession>